<organism evidence="3 4">
    <name type="scientific">Lentinula raphanica</name>
    <dbReference type="NCBI Taxonomy" id="153919"/>
    <lineage>
        <taxon>Eukaryota</taxon>
        <taxon>Fungi</taxon>
        <taxon>Dikarya</taxon>
        <taxon>Basidiomycota</taxon>
        <taxon>Agaricomycotina</taxon>
        <taxon>Agaricomycetes</taxon>
        <taxon>Agaricomycetidae</taxon>
        <taxon>Agaricales</taxon>
        <taxon>Marasmiineae</taxon>
        <taxon>Omphalotaceae</taxon>
        <taxon>Lentinula</taxon>
    </lineage>
</organism>
<reference evidence="3" key="1">
    <citation type="submission" date="2022-08" db="EMBL/GenBank/DDBJ databases">
        <authorList>
            <consortium name="DOE Joint Genome Institute"/>
            <person name="Min B."/>
            <person name="Riley R."/>
            <person name="Sierra-Patev S."/>
            <person name="Naranjo-Ortiz M."/>
            <person name="Looney B."/>
            <person name="Konkel Z."/>
            <person name="Slot J.C."/>
            <person name="Sakamoto Y."/>
            <person name="Steenwyk J.L."/>
            <person name="Rokas A."/>
            <person name="Carro J."/>
            <person name="Camarero S."/>
            <person name="Ferreira P."/>
            <person name="Molpeceres G."/>
            <person name="Ruiz-Duenas F.J."/>
            <person name="Serrano A."/>
            <person name="Henrissat B."/>
            <person name="Drula E."/>
            <person name="Hughes K.W."/>
            <person name="Mata J.L."/>
            <person name="Ishikawa N.K."/>
            <person name="Vargas-Isla R."/>
            <person name="Ushijima S."/>
            <person name="Smith C.A."/>
            <person name="Ahrendt S."/>
            <person name="Andreopoulos W."/>
            <person name="He G."/>
            <person name="Labutti K."/>
            <person name="Lipzen A."/>
            <person name="Ng V."/>
            <person name="Sandor L."/>
            <person name="Barry K."/>
            <person name="Martinez A.T."/>
            <person name="Xiao Y."/>
            <person name="Gibbons J.G."/>
            <person name="Terashima K."/>
            <person name="Hibbett D.S."/>
            <person name="Grigoriev I.V."/>
        </authorList>
    </citation>
    <scope>NUCLEOTIDE SEQUENCE</scope>
    <source>
        <strain evidence="3">TFB9207</strain>
    </source>
</reference>
<keyword evidence="2" id="KW-1133">Transmembrane helix</keyword>
<keyword evidence="4" id="KW-1185">Reference proteome</keyword>
<protein>
    <submittedName>
        <fullName evidence="3">Uncharacterized protein</fullName>
    </submittedName>
</protein>
<dbReference type="EMBL" id="MU806676">
    <property type="protein sequence ID" value="KAJ3833535.1"/>
    <property type="molecule type" value="Genomic_DNA"/>
</dbReference>
<proteinExistence type="predicted"/>
<dbReference type="Proteomes" id="UP001163846">
    <property type="component" value="Unassembled WGS sequence"/>
</dbReference>
<evidence type="ECO:0000313" key="4">
    <source>
        <dbReference type="Proteomes" id="UP001163846"/>
    </source>
</evidence>
<comment type="caution">
    <text evidence="3">The sequence shown here is derived from an EMBL/GenBank/DDBJ whole genome shotgun (WGS) entry which is preliminary data.</text>
</comment>
<feature type="region of interest" description="Disordered" evidence="1">
    <location>
        <begin position="400"/>
        <end position="452"/>
    </location>
</feature>
<feature type="compositionally biased region" description="Polar residues" evidence="1">
    <location>
        <begin position="400"/>
        <end position="416"/>
    </location>
</feature>
<evidence type="ECO:0000256" key="2">
    <source>
        <dbReference type="SAM" id="Phobius"/>
    </source>
</evidence>
<sequence length="516" mass="57059">MNQRLQCQHDPSQTSFIFRSSSTPDQSGLFIIEARIRRIDTDTVGDHDDQGGGGEVTAVAADERVRGSRANRQQWRRRRSMKPTRWTFLNLRRLELVRSTLAVIEVEVNQVKVKAEVKVEVTSVASEERVREGAVPRGSSGVAFGVGSQNLPSLSLYLLLCLCSSLSSLLIFIYLYDVAEDEEDEVEGSLEVSRWKADVDVGDDGGDDGGGEVTAITSAAADVCVRGSRAKRPQWRRRRSMKKVGCGRYVLFKLGSLFGWNMAFQHCFDIDMQGRGQGHRVAVRVRGAMPRGSSGAARGVVGQNLCSYGGCKKGMREENEGVDHTPRIYIAKRQQWQWLRSMKLKPSFVLRSYNLRRPVRLLMTLTLTEAQTLLAFLSSSTPVQLPAELATLSARLQTQLSSTRATSNPSLGTRENCQLLPVDSGAGSPTPDVPQSLQPPDDLMSDDYVWNPLSSTPSPMSNDYIAKRLPSPQCLSSPQPSCGVVWCGVVLRVWQSDDQTEETTKRDEVGLLFLSN</sequence>
<keyword evidence="2" id="KW-0812">Transmembrane</keyword>
<name>A0AA38U8G2_9AGAR</name>
<evidence type="ECO:0000256" key="1">
    <source>
        <dbReference type="SAM" id="MobiDB-lite"/>
    </source>
</evidence>
<accession>A0AA38U8G2</accession>
<keyword evidence="2" id="KW-0472">Membrane</keyword>
<evidence type="ECO:0000313" key="3">
    <source>
        <dbReference type="EMBL" id="KAJ3833535.1"/>
    </source>
</evidence>
<gene>
    <name evidence="3" type="ORF">F5878DRAFT_645858</name>
</gene>
<dbReference type="AlphaFoldDB" id="A0AA38U8G2"/>
<feature type="transmembrane region" description="Helical" evidence="2">
    <location>
        <begin position="156"/>
        <end position="176"/>
    </location>
</feature>